<dbReference type="EMBL" id="JBJQND010000004">
    <property type="protein sequence ID" value="KAL3879331.1"/>
    <property type="molecule type" value="Genomic_DNA"/>
</dbReference>
<evidence type="ECO:0000313" key="3">
    <source>
        <dbReference type="Proteomes" id="UP001634394"/>
    </source>
</evidence>
<evidence type="ECO:0000259" key="1">
    <source>
        <dbReference type="Pfam" id="PF16026"/>
    </source>
</evidence>
<comment type="caution">
    <text evidence="2">The sequence shown here is derived from an EMBL/GenBank/DDBJ whole genome shotgun (WGS) entry which is preliminary data.</text>
</comment>
<accession>A0ABD3X0T0</accession>
<keyword evidence="3" id="KW-1185">Reference proteome</keyword>
<feature type="domain" description="Mitochondria-eating protein C-terminal" evidence="1">
    <location>
        <begin position="85"/>
        <end position="165"/>
    </location>
</feature>
<proteinExistence type="predicted"/>
<dbReference type="InterPro" id="IPR031981">
    <property type="entry name" value="MIEAP_C"/>
</dbReference>
<dbReference type="Proteomes" id="UP001634394">
    <property type="component" value="Unassembled WGS sequence"/>
</dbReference>
<reference evidence="2 3" key="1">
    <citation type="submission" date="2024-11" db="EMBL/GenBank/DDBJ databases">
        <title>Chromosome-level genome assembly of the freshwater bivalve Anodonta woodiana.</title>
        <authorList>
            <person name="Chen X."/>
        </authorList>
    </citation>
    <scope>NUCLEOTIDE SEQUENCE [LARGE SCALE GENOMIC DNA]</scope>
    <source>
        <strain evidence="2">MN2024</strain>
        <tissue evidence="2">Gills</tissue>
    </source>
</reference>
<dbReference type="AlphaFoldDB" id="A0ABD3X0T0"/>
<sequence>MSFHKCREITWERYRSLQSIISTIDINAFACVRGFPEHHACSTAMSFEQEKEIKRIWRTTTAALRDEAVKKLHSVLSTKCDLSIDASPKTSNYLAICIDLCWKMGVQERPMHLDADVETDDSSEKMLDLNKFRPYTKSGKIVDFVVWPALFLHEGGPMLARGIAQACNEAD</sequence>
<organism evidence="2 3">
    <name type="scientific">Sinanodonta woodiana</name>
    <name type="common">Chinese pond mussel</name>
    <name type="synonym">Anodonta woodiana</name>
    <dbReference type="NCBI Taxonomy" id="1069815"/>
    <lineage>
        <taxon>Eukaryota</taxon>
        <taxon>Metazoa</taxon>
        <taxon>Spiralia</taxon>
        <taxon>Lophotrochozoa</taxon>
        <taxon>Mollusca</taxon>
        <taxon>Bivalvia</taxon>
        <taxon>Autobranchia</taxon>
        <taxon>Heteroconchia</taxon>
        <taxon>Palaeoheterodonta</taxon>
        <taxon>Unionida</taxon>
        <taxon>Unionoidea</taxon>
        <taxon>Unionidae</taxon>
        <taxon>Unioninae</taxon>
        <taxon>Sinanodonta</taxon>
    </lineage>
</organism>
<evidence type="ECO:0000313" key="2">
    <source>
        <dbReference type="EMBL" id="KAL3879331.1"/>
    </source>
</evidence>
<gene>
    <name evidence="2" type="ORF">ACJMK2_031631</name>
</gene>
<protein>
    <recommendedName>
        <fullName evidence="1">Mitochondria-eating protein C-terminal domain-containing protein</fullName>
    </recommendedName>
</protein>
<name>A0ABD3X0T0_SINWO</name>
<dbReference type="Pfam" id="PF16026">
    <property type="entry name" value="MIEAP"/>
    <property type="match status" value="1"/>
</dbReference>